<feature type="compositionally biased region" description="Basic and acidic residues" evidence="2">
    <location>
        <begin position="2828"/>
        <end position="2837"/>
    </location>
</feature>
<feature type="compositionally biased region" description="Polar residues" evidence="2">
    <location>
        <begin position="4668"/>
        <end position="4677"/>
    </location>
</feature>
<feature type="region of interest" description="Disordered" evidence="2">
    <location>
        <begin position="3159"/>
        <end position="3178"/>
    </location>
</feature>
<organism evidence="3 4">
    <name type="scientific">Priapulus caudatus</name>
    <name type="common">Priapulid worm</name>
    <dbReference type="NCBI Taxonomy" id="37621"/>
    <lineage>
        <taxon>Eukaryota</taxon>
        <taxon>Metazoa</taxon>
        <taxon>Ecdysozoa</taxon>
        <taxon>Scalidophora</taxon>
        <taxon>Priapulida</taxon>
        <taxon>Priapulimorpha</taxon>
        <taxon>Priapulimorphida</taxon>
        <taxon>Priapulidae</taxon>
        <taxon>Priapulus</taxon>
    </lineage>
</organism>
<dbReference type="SUPFAM" id="SSF46966">
    <property type="entry name" value="Spectrin repeat"/>
    <property type="match status" value="5"/>
</dbReference>
<accession>A0ABM1E7Y6</accession>
<feature type="compositionally biased region" description="Basic and acidic residues" evidence="2">
    <location>
        <begin position="4118"/>
        <end position="4127"/>
    </location>
</feature>
<feature type="compositionally biased region" description="Basic and acidic residues" evidence="2">
    <location>
        <begin position="5251"/>
        <end position="5260"/>
    </location>
</feature>
<feature type="compositionally biased region" description="Low complexity" evidence="2">
    <location>
        <begin position="4995"/>
        <end position="5013"/>
    </location>
</feature>
<feature type="region of interest" description="Disordered" evidence="2">
    <location>
        <begin position="3391"/>
        <end position="3512"/>
    </location>
</feature>
<feature type="region of interest" description="Disordered" evidence="2">
    <location>
        <begin position="3830"/>
        <end position="3879"/>
    </location>
</feature>
<feature type="region of interest" description="Disordered" evidence="2">
    <location>
        <begin position="1345"/>
        <end position="1454"/>
    </location>
</feature>
<feature type="region of interest" description="Disordered" evidence="2">
    <location>
        <begin position="2697"/>
        <end position="2773"/>
    </location>
</feature>
<feature type="region of interest" description="Disordered" evidence="2">
    <location>
        <begin position="4755"/>
        <end position="4778"/>
    </location>
</feature>
<sequence length="5270" mass="588064">MALCLVQISPRCRSSSAGIVEELQGYEDRPLPLGEAVARLADLVTEWKYKKVSIDQLRETSDHLLETFNCDCTPRLEVALLNDRYLVLNEYVQGQLSRANGLYKSLEETLTHCDTYLTEMATSVASGHPVVARNAEEVQELLLKTQKMLEEVGDKSAILQEEVKQTGELGECPLKELDTHVQQKFDRVIAMIEERLVTIRKAFMEWADYQKMKSDVETVIRPAALALKEVQQVPVQRDDDVLQSNIDKVTTMKEDLEDVSQLFSELQRIYSALCPGVDADEDSDFQQLHNDYTELSEQVATLLEIYLRCQTLSAEYTELLATIETQLEDYEKQLFTLKHDTEMTPQDKIKDVEILHEAVKELKPSLARLRKLVSSELAPLLCESDEAELTQSVSGVEQKWTDLLQDTRTCADHLKSQASSNELLAALLCKEQTWIEQITETLTNPVEVSLQPNAAKKALREFESMCISVDAHMVEYKTQLTEQLSEMEKSGKEVVPEFQHQVEENAAGHDSVKALLEERRTTLQAAKVDRAAYSKDDDNVTTWLTKAEDILSPPSEGVSGEALPSQIQNVQVFLSTATSPQTSLKQMTALVEKMAPTMNADDSLDIANHVSQLILKLNVTLEQTVTYQETLGKQYATWQQYLTHVKESSLMLDAMEHKMKQLKEAKPLTATAIEERLQKNQEFTCELEQKNSLVDDVALSARAVERHSDSETRLQVERTVTVITERWQLINQEVESQEAALRQMIGSWETYNEAVSSLTTKLDFTESKVPVSEVEVFSRDELQFEISATEELLLEVEQVMIDLDGMRTTGKSLIALLPAKEVQSPIIDEIKGEEERCARLEETVSEIFFRLHQEVSMRDSFHSEVTVSFTALQDAEVKLDNLTEMTTDDERVEAQKIIREEVTVHVTRVETSVVRYMQTHDELPEETSKLLSEFDSKKDAVIAKLDAAEQELNAVRTLRVVYRTMVQHIITHIHTIITRIRTTVITTTTFNVAQQQQQAIVQELDECKAEIEEARKEAEALCQVTSDPEEVKDILNKIAELNEQWLEVQTLVNQSSQQLGEATELWFCYEDSRTFVTEWVAGTENAIAIQQASGSTEPIDVQVNELEGFMNDFVQVHHHISLMEDTLEQLEQVQIPVDQEKPIVAALSSTVNQLEEVVKGRVNALKIEQDEERVRLSQLTTVTTTTVVTTVTTKPEVDVLESPSAMEEMPSPSDETSQQALPQEAAQAVLSPDEATEDTGYYSVEDLRQVVSPTSPKARETAVVTVADVLAVEKAKERPEATAEEALIAFEDEEAASWSETVVETTTETTTETATTIVKEQVYTEVDDESTEFVIIEKEEVDTGVSHVGEEIETSEQKEVREEEAPAMQEDEQEKEAFVLVDEEEAEAQPEHPPLAEDEVGPAKKSKRKRKPKKKKKKHPSDPHEVVAADEVEEVAEDGMVGEEHAKSEPVDEMDVINVAAQKEDIEETSVTITEKAVIEDVRVDEELPEGVEKTGEEEGEDEEVHGKKKKKRKPRKKKKKSLSEPAEAEPEVAASTREVITESITTEVVTTKVITSDTITEEDTTGELAENAITTEVVTAENDTAEPVSIEVATTEEVATEPTTTDVVTTEIVTTKHITTEIITTEEITTEPVTTEEITTEPVTTEALTTEEVATEPVTTEALTTEEVATEPVTAEVITTEEVTTEDFTDEPSLPTESPIDFTTEEAEVSSPHTVEDESTDVYDEAPGRKKRKRKPRRKKKAGVVVEQPGESTEDTKDDQYFVTEPDDDVDTRDEAEKRVTEVTTIKKTVITEELREITGERVLVTTDEAEFKDIPQSLSEEDIVVCEEVTDVDADQLLPEFTTAHQKLKEPSESQELHLDEVTKGTQKIENVKYAVEETQMDADPTTTTTTTTTTTSATETTKIQIEHQLIDSVLVGDSSEICIGNENVVETTNITSQIERESVIEAFEHRTAEIEIPTERERQFELLSSTTDVGKNKKLEGSDLSSEKLAASQKLAGHTEERRISEYDDVSIPDIYDDWGVLPEEKCTEIVEVVNQMGSGGEPADVSDAEIDLKTDDPSWVAISNVQFGLDKQAVVTEMRTELEDQSVALYSDEVIPEIYDDWGLGEDQAYRISTAITGDRVDVTTELTLSHEEVETPNEPTELEISKIEVKTDRPTGLRAAEADVEYQEAPRVLPTPEEELVKLEEHTEVLIAEVEVETSEEPSELLIAEVEVETPEEKIEEPSELLIAEVEVETPEEKIEEPSELLIAEVEVETSEEKTEAPTELVAEVEVETPEEKPEEPTELLAYEEEIKPTESSEVLPTEVGEDKQEEPSDLLMAAVKNQTELTKAEEELEKSDVSIDRATTAKEVETPEDLAHGAAAEIDLSTIDPQMVAIPNAEFGLDKHAVVTEMRTEPEDQFVALYRDEVIPEIYEDWGLGDDQAYETATEILYPMGFLERVDETTELRIAEVEVERPEEKTEEPSELLIAEVEVEMPEEKTEEPSELVIAEVEVETSEKKTEEPSELVIAEVEVETSAEKPEEPAELVIAEVEVETPEEKIEEPSELVIAEVEVETPEEKTEEPSELLIAEVEVESPEEKTEEPSELLLAEVEVETPEEKTEEHTELLIAEVEVETPEEKTEEHTELLIAEVEVETPEEKTEAPTERLIAEVEVETQEEPTELLDYEEEMKPTESSEMLAADVGEDKPIKLIEHTTTEEEVAVTDLPSEWPTTVKGEKPVDTTEPPASDDKILIEERPIKAADIPAPDAEVKQCEPPEVTPAELEENPPESTKIPILDVELERPNDTIEVTMSAIVERHKESRETLADAIEVKPDMPTEPSTAEVDEKPEQHIDTTRNEDVCVEILYRESDDSIETITTTLTTTTTTRTESLETDISGPENTLQQDTEYPQTSGPVSIVEIVAEELENSGTTSVTKITKTLISRETVDVTDSCPAAQGVSCYEQGVDVMTEYIQTDSRLQEADVAAIRHELEKTSDVTVKHETFEQNLGLGLPLADVSRETDYATEVTSHEAEDSTETTTTTLITTVATTRTIESIEVEPDNISSNEIIATATEPHQSTLIVDSHETEDESGTLTSVTKLTKTVITTRVEDVTDLTAELEEKGANVLFDVNKSVDMLKMEERRTEVTLDRQPTEPTVASEREGAGEIKWAVITEPNLDKEGDDTVSQEQETKPDSDAEFLPKTEMISSAVQVTTRITETTETSIGDADLSQLMTPSTTVSSMLTQHHVDTIVKLETVEEAEADDVTHVQFHKLDLHEEMNTADVELEMAEPLTEVQTPEQPSEVEIAEVEIEKPAEPTEISTAEVEFEKPEHPSEVETAEALIEKPEEPTEISTAEVEFEEQEQPSDVETAEIEIEKPAEPTEISTAEVEFEIPEQPSEIQIAEVEIEKPAEPTEISTAELEFEEQAQPSPEATAEASIGKSEEPTEISTAEVEIEKKEQPSEVESVEVEFEKPPAPTEFSTVKVEFEKPQQPSEVATADIEIEKPAESTEISTAEVEFEKPEKLDEQTAAETAEFIHEELEEPAALLDVPGDMEEVTTEEEVDHAENGHEPGKRKRKRKRKPRGRRQKKHPDEDDGMAGEVSLVVSDMASHEVDKTRDITDIGPSDEVQETQEVIIAESMHEKAHEPTEISIAEVEFEIPGQPSEVKAAEIEIEKPVQPTEISMAEVEVEIPEHPSEVETAEVEIDKLAEPTEISTAEVEFEKPQQPSDVESAEIEIEKPEEPTDISTAEVACEIPEKLDEQTAAETAEFIPEESEEPAALLDVPDDIEQVTTEEEVDHAENGHEPGKRKRKRKRKPRGRRKKHLDEEDSMAGEVSIVVSDMVSHEAAISTAEDEVKKKEQPSQVATAEAEMEKPSEPSDISTAEDEFEKSEQPSEVLVAEVEVEKPSEPTEISTAEIQFEKPEQPSEVATAEVEMKKPSEPSEISTAEIQFEKSEQPSEVLIAEVEVEKPSEPTEISTAEVEIEKPEELASVPTGEIEVKKSEELAEVPTAEIEAKKSQEPAAVPTAEIEIRKPDEPFEVPMAAAEVQELDQSTEQHEGDVEKPSEPAQLVMADIEVRREEQVEVLTADIEVAKPEMSVELADIVEEVRPDSATELPTSEEEERPDQVTEQLTADRDRKPEEPTDLATTLLTVISEQTISVEEVGTAQPPFITTAEAQVKANGAMPSVVSHLEEVSQDLMKPEHSQEVTTLDVEVEESQVGEQHVQASDVNLARKVQPVEECLSLAGATEEPITEQVGYSKLERVLEELALLEEAVRKGEEAAEVILEELSVEDHSICLDRTVSSAIDELQADDSIVDDLTDIDDAMVIESDDVLENLALDIDRDVSREMDIQTHVSADEHDSQLERVAESKELVLEPSLITVVETDGKLLKVAADEKVLDDSTVLADALQNKSEDSLILSEMEFANDSRDMATRSISPVVLTIPVQNEGMGEETTYKVKKKKKRKETKRSMPMSSDVQAVTSIYLSVSLDVSLESGDTSKEILYEVPQLEVPEMPTSTTTERTIDVATPVQEQEEIITFLNIPANFEDVTRDVVFAVPHPAEKKKKKKKQKPVAKSLETTDLATALSAVCLDALLETASTRKEIVFEASQHVIKEEDTPVAESTTQDITPSDQVMEVTIATLHIMADREDLPKHAVFEASLATKKKTKKKKRVKEPALVTHSEGSVDSGTPPSVCLDVPFDQGDIHKETFEVSQLIPKEEAKSMPEEPAMEAVILSSEVGEGAVETLNIMADNEDLPKHLLFKVSAPMEKKGKKEKRSADVTQPFESTESATDHPICLDVALESDDTSNETIFEISCQDSSVEIAPTSRQETDQSLNLYLTEKSEQVLSLRTKQQVMAVEELASIESKREQRVSVEQMSTEYEHAEGPGIHSVEVLIEDESSEEMEYSCNTAAFRRQERSRLRAQQEKFTQQWQQSERSEVKLQTESQMSENLFSRLAKQKAYTTSRSTEAVGDDSSSEEEQLSIKHQLSLARRQQSNVHKEQQERETMSTSQIQASTASTRYSSRTGVSSRRVITSDSMSDTPQERITRERISRARAAAYEANKQLHQLALSQQQQHQQQPADQSTVQYIRHGSDIVAASRDEHLKATPASHFIKRSATSTYSSHRTTSLMQAGQFVTSRSSSSALTPHKRRARVHKSLVKAVSDDGSYQLVRRNLSIQEHQTIGGIRGPLIQHIEVIIEEDSDAEQEDVQAAIHEQYGHKIVSIHMAKKLNFNSWQVMEYYKVVPQLVRPVVEELDVLIDTDSEKKSDDEVAHPTFTYTTKH</sequence>
<feature type="compositionally biased region" description="Polar residues" evidence="2">
    <location>
        <begin position="2882"/>
        <end position="2895"/>
    </location>
</feature>
<evidence type="ECO:0000313" key="4">
    <source>
        <dbReference type="RefSeq" id="XP_014668307.1"/>
    </source>
</evidence>
<feature type="compositionally biased region" description="Polar residues" evidence="2">
    <location>
        <begin position="5014"/>
        <end position="5029"/>
    </location>
</feature>
<feature type="region of interest" description="Disordered" evidence="2">
    <location>
        <begin position="3525"/>
        <end position="3584"/>
    </location>
</feature>
<feature type="region of interest" description="Disordered" evidence="2">
    <location>
        <begin position="4091"/>
        <end position="4128"/>
    </location>
</feature>
<feature type="region of interest" description="Disordered" evidence="2">
    <location>
        <begin position="1198"/>
        <end position="1237"/>
    </location>
</feature>
<feature type="compositionally biased region" description="Basic and acidic residues" evidence="2">
    <location>
        <begin position="1355"/>
        <end position="1364"/>
    </location>
</feature>
<feature type="compositionally biased region" description="Acidic residues" evidence="2">
    <location>
        <begin position="3535"/>
        <end position="3547"/>
    </location>
</feature>
<keyword evidence="1" id="KW-0175">Coiled coil</keyword>
<feature type="region of interest" description="Disordered" evidence="2">
    <location>
        <begin position="4658"/>
        <end position="4679"/>
    </location>
</feature>
<feature type="compositionally biased region" description="Basic and acidic residues" evidence="2">
    <location>
        <begin position="4985"/>
        <end position="4994"/>
    </location>
</feature>
<feature type="region of interest" description="Disordered" evidence="2">
    <location>
        <begin position="1480"/>
        <end position="1535"/>
    </location>
</feature>
<feature type="compositionally biased region" description="Polar residues" evidence="2">
    <location>
        <begin position="4766"/>
        <end position="4776"/>
    </location>
</feature>
<evidence type="ECO:0000256" key="1">
    <source>
        <dbReference type="SAM" id="Coils"/>
    </source>
</evidence>
<feature type="compositionally biased region" description="Acidic residues" evidence="2">
    <location>
        <begin position="4958"/>
        <end position="4968"/>
    </location>
</feature>
<feature type="region of interest" description="Disordered" evidence="2">
    <location>
        <begin position="2297"/>
        <end position="2316"/>
    </location>
</feature>
<feature type="compositionally biased region" description="Low complexity" evidence="2">
    <location>
        <begin position="1201"/>
        <end position="1215"/>
    </location>
</feature>
<feature type="compositionally biased region" description="Basic and acidic residues" evidence="2">
    <location>
        <begin position="4039"/>
        <end position="4050"/>
    </location>
</feature>
<feature type="compositionally biased region" description="Basic and acidic residues" evidence="2">
    <location>
        <begin position="2731"/>
        <end position="2743"/>
    </location>
</feature>
<feature type="compositionally biased region" description="Basic and acidic residues" evidence="2">
    <location>
        <begin position="1480"/>
        <end position="1497"/>
    </location>
</feature>
<feature type="region of interest" description="Disordered" evidence="2">
    <location>
        <begin position="4946"/>
        <end position="5035"/>
    </location>
</feature>
<feature type="region of interest" description="Disordered" evidence="2">
    <location>
        <begin position="4033"/>
        <end position="4053"/>
    </location>
</feature>
<feature type="region of interest" description="Disordered" evidence="2">
    <location>
        <begin position="1680"/>
        <end position="1777"/>
    </location>
</feature>
<feature type="compositionally biased region" description="Low complexity" evidence="2">
    <location>
        <begin position="2862"/>
        <end position="2872"/>
    </location>
</feature>
<feature type="coiled-coil region" evidence="1">
    <location>
        <begin position="997"/>
        <end position="1024"/>
    </location>
</feature>
<keyword evidence="3" id="KW-1185">Reference proteome</keyword>
<dbReference type="Gene3D" id="1.20.58.60">
    <property type="match status" value="4"/>
</dbReference>
<reference evidence="4" key="1">
    <citation type="submission" date="2025-08" db="UniProtKB">
        <authorList>
            <consortium name="RefSeq"/>
        </authorList>
    </citation>
    <scope>IDENTIFICATION</scope>
</reference>
<name>A0ABM1E7Y6_PRICU</name>
<feature type="region of interest" description="Disordered" evidence="2">
    <location>
        <begin position="3703"/>
        <end position="3818"/>
    </location>
</feature>
<dbReference type="SMART" id="SM00150">
    <property type="entry name" value="SPEC"/>
    <property type="match status" value="5"/>
</dbReference>
<protein>
    <submittedName>
        <fullName evidence="4">Titin-like</fullName>
    </submittedName>
</protein>
<feature type="region of interest" description="Disordered" evidence="2">
    <location>
        <begin position="2671"/>
        <end position="2690"/>
    </location>
</feature>
<feature type="compositionally biased region" description="Basic residues" evidence="2">
    <location>
        <begin position="1404"/>
        <end position="1419"/>
    </location>
</feature>
<feature type="region of interest" description="Disordered" evidence="2">
    <location>
        <begin position="3954"/>
        <end position="3975"/>
    </location>
</feature>
<dbReference type="InterPro" id="IPR018159">
    <property type="entry name" value="Spectrin/alpha-actinin"/>
</dbReference>
<dbReference type="Proteomes" id="UP000695022">
    <property type="component" value="Unplaced"/>
</dbReference>
<feature type="compositionally biased region" description="Basic and acidic residues" evidence="2">
    <location>
        <begin position="3501"/>
        <end position="3510"/>
    </location>
</feature>
<feature type="compositionally biased region" description="Basic residues" evidence="2">
    <location>
        <begin position="3791"/>
        <end position="3807"/>
    </location>
</feature>
<dbReference type="GeneID" id="106809657"/>
<feature type="region of interest" description="Disordered" evidence="2">
    <location>
        <begin position="2817"/>
        <end position="2837"/>
    </location>
</feature>
<feature type="compositionally biased region" description="Basic residues" evidence="2">
    <location>
        <begin position="1730"/>
        <end position="1743"/>
    </location>
</feature>
<feature type="compositionally biased region" description="Acidic residues" evidence="2">
    <location>
        <begin position="1428"/>
        <end position="1441"/>
    </location>
</feature>
<gene>
    <name evidence="4" type="primary">LOC106809657</name>
</gene>
<feature type="compositionally biased region" description="Basic residues" evidence="2">
    <location>
        <begin position="3556"/>
        <end position="3573"/>
    </location>
</feature>
<feature type="coiled-coil region" evidence="1">
    <location>
        <begin position="931"/>
        <end position="958"/>
    </location>
</feature>
<feature type="region of interest" description="Disordered" evidence="2">
    <location>
        <begin position="2862"/>
        <end position="2895"/>
    </location>
</feature>
<dbReference type="RefSeq" id="XP_014668307.1">
    <property type="nucleotide sequence ID" value="XM_014812821.1"/>
</dbReference>
<feature type="compositionally biased region" description="Acidic residues" evidence="2">
    <location>
        <begin position="3768"/>
        <end position="3782"/>
    </location>
</feature>
<evidence type="ECO:0000313" key="3">
    <source>
        <dbReference type="Proteomes" id="UP000695022"/>
    </source>
</evidence>
<feature type="coiled-coil region" evidence="1">
    <location>
        <begin position="4247"/>
        <end position="4274"/>
    </location>
</feature>
<proteinExistence type="predicted"/>
<feature type="coiled-coil region" evidence="1">
    <location>
        <begin position="313"/>
        <end position="340"/>
    </location>
</feature>
<feature type="compositionally biased region" description="Basic residues" evidence="2">
    <location>
        <begin position="1507"/>
        <end position="1521"/>
    </location>
</feature>
<feature type="region of interest" description="Disordered" evidence="2">
    <location>
        <begin position="2257"/>
        <end position="2287"/>
    </location>
</feature>
<evidence type="ECO:0000256" key="2">
    <source>
        <dbReference type="SAM" id="MobiDB-lite"/>
    </source>
</evidence>
<feature type="region of interest" description="Disordered" evidence="2">
    <location>
        <begin position="5251"/>
        <end position="5270"/>
    </location>
</feature>